<feature type="compositionally biased region" description="Basic and acidic residues" evidence="5">
    <location>
        <begin position="358"/>
        <end position="383"/>
    </location>
</feature>
<protein>
    <recommendedName>
        <fullName evidence="10">RNA-binding La domain-containingprotein</fullName>
    </recommendedName>
</protein>
<evidence type="ECO:0000256" key="5">
    <source>
        <dbReference type="SAM" id="MobiDB-lite"/>
    </source>
</evidence>
<dbReference type="SMART" id="SM00715">
    <property type="entry name" value="LA"/>
    <property type="match status" value="1"/>
</dbReference>
<dbReference type="PROSITE" id="PS50961">
    <property type="entry name" value="HTH_LA"/>
    <property type="match status" value="1"/>
</dbReference>
<evidence type="ECO:0008006" key="10">
    <source>
        <dbReference type="Google" id="ProtNLM"/>
    </source>
</evidence>
<dbReference type="PRINTS" id="PR00302">
    <property type="entry name" value="LUPUSLA"/>
</dbReference>
<accession>A0ABR0BZK0</accession>
<feature type="region of interest" description="Disordered" evidence="5">
    <location>
        <begin position="1"/>
        <end position="88"/>
    </location>
</feature>
<evidence type="ECO:0000256" key="2">
    <source>
        <dbReference type="ARBA" id="ARBA00022884"/>
    </source>
</evidence>
<gene>
    <name evidence="8" type="ORF">Purlil1_6021</name>
</gene>
<feature type="compositionally biased region" description="Polar residues" evidence="5">
    <location>
        <begin position="65"/>
        <end position="74"/>
    </location>
</feature>
<evidence type="ECO:0000259" key="7">
    <source>
        <dbReference type="PROSITE" id="PS50961"/>
    </source>
</evidence>
<dbReference type="SUPFAM" id="SSF46785">
    <property type="entry name" value="Winged helix' DNA-binding domain"/>
    <property type="match status" value="1"/>
</dbReference>
<dbReference type="InterPro" id="IPR000504">
    <property type="entry name" value="RRM_dom"/>
</dbReference>
<dbReference type="InterPro" id="IPR002344">
    <property type="entry name" value="Lupus_La"/>
</dbReference>
<evidence type="ECO:0000313" key="8">
    <source>
        <dbReference type="EMBL" id="KAK4089452.1"/>
    </source>
</evidence>
<dbReference type="Pfam" id="PF00076">
    <property type="entry name" value="RRM_1"/>
    <property type="match status" value="1"/>
</dbReference>
<organism evidence="8 9">
    <name type="scientific">Purpureocillium lilacinum</name>
    <name type="common">Paecilomyces lilacinus</name>
    <dbReference type="NCBI Taxonomy" id="33203"/>
    <lineage>
        <taxon>Eukaryota</taxon>
        <taxon>Fungi</taxon>
        <taxon>Dikarya</taxon>
        <taxon>Ascomycota</taxon>
        <taxon>Pezizomycotina</taxon>
        <taxon>Sordariomycetes</taxon>
        <taxon>Hypocreomycetidae</taxon>
        <taxon>Hypocreales</taxon>
        <taxon>Ophiocordycipitaceae</taxon>
        <taxon>Purpureocillium</taxon>
    </lineage>
</organism>
<feature type="domain" description="RRM" evidence="6">
    <location>
        <begin position="195"/>
        <end position="274"/>
    </location>
</feature>
<evidence type="ECO:0000259" key="6">
    <source>
        <dbReference type="PROSITE" id="PS50102"/>
    </source>
</evidence>
<comment type="subcellular location">
    <subcellularLocation>
        <location evidence="1">Nucleus</location>
    </subcellularLocation>
</comment>
<dbReference type="InterPro" id="IPR036388">
    <property type="entry name" value="WH-like_DNA-bd_sf"/>
</dbReference>
<dbReference type="PANTHER" id="PTHR22792:SF140">
    <property type="entry name" value="ACHILLES, ISOFORM A"/>
    <property type="match status" value="1"/>
</dbReference>
<sequence>MSEADATTQPTEAVQAPEVVEVVEDKAQPVEEKPQQEENAQTAEDAAEPAKDEPASEEPAGETPAATTGKNIIKTTAKIDQENPRNNVKFDASTRKDVDDPAAIRKQVEFYFGDWNFPQDKFMWESCEGTANKPMPISKIHSFKRMRVFQPYSAVVAALRESKFLEVSGEEGEEVIKRKVPYKPMAESRAKAEAATVYVKGFGDENPDTQFDLESFFAQYGEIKGLKLRRTPEGLFKGSVFVTFPDEDEAKKFVALEPAPKYKEHDLKIMTKKDYCDEKSEMIRQGKLEPSSTSSKRFFEGRDPSAKKGHRGKDNAGPRDRDDWKKRRDHDQKHGFQGGRGGRGRGRGGRGRGGFGRGGRDNGGRDRDRRDGKGEERRGDFKEYVPSCLSADGHSETELAQRLTDSVYSAKPRIQSTSEDAPAANGKRARDDEGGAAEGAPAAKKVDSKETAAAPAS</sequence>
<dbReference type="InterPro" id="IPR035979">
    <property type="entry name" value="RBD_domain_sf"/>
</dbReference>
<evidence type="ECO:0000256" key="4">
    <source>
        <dbReference type="PROSITE-ProRule" id="PRU00332"/>
    </source>
</evidence>
<dbReference type="InterPro" id="IPR036390">
    <property type="entry name" value="WH_DNA-bd_sf"/>
</dbReference>
<dbReference type="SUPFAM" id="SSF54928">
    <property type="entry name" value="RNA-binding domain, RBD"/>
    <property type="match status" value="1"/>
</dbReference>
<feature type="compositionally biased region" description="Polar residues" evidence="5">
    <location>
        <begin position="1"/>
        <end position="12"/>
    </location>
</feature>
<keyword evidence="3" id="KW-0539">Nucleus</keyword>
<dbReference type="InterPro" id="IPR045180">
    <property type="entry name" value="La_dom_prot"/>
</dbReference>
<dbReference type="InterPro" id="IPR012677">
    <property type="entry name" value="Nucleotide-bd_a/b_plait_sf"/>
</dbReference>
<dbReference type="EMBL" id="JAWRVI010000019">
    <property type="protein sequence ID" value="KAK4089452.1"/>
    <property type="molecule type" value="Genomic_DNA"/>
</dbReference>
<evidence type="ECO:0000256" key="3">
    <source>
        <dbReference type="ARBA" id="ARBA00023242"/>
    </source>
</evidence>
<dbReference type="Gene3D" id="3.30.70.330">
    <property type="match status" value="1"/>
</dbReference>
<dbReference type="PROSITE" id="PS50102">
    <property type="entry name" value="RRM"/>
    <property type="match status" value="1"/>
</dbReference>
<dbReference type="Gene3D" id="1.10.10.10">
    <property type="entry name" value="Winged helix-like DNA-binding domain superfamily/Winged helix DNA-binding domain"/>
    <property type="match status" value="1"/>
</dbReference>
<keyword evidence="2 4" id="KW-0694">RNA-binding</keyword>
<feature type="region of interest" description="Disordered" evidence="5">
    <location>
        <begin position="281"/>
        <end position="457"/>
    </location>
</feature>
<dbReference type="Pfam" id="PF05383">
    <property type="entry name" value="La"/>
    <property type="match status" value="1"/>
</dbReference>
<keyword evidence="9" id="KW-1185">Reference proteome</keyword>
<dbReference type="InterPro" id="IPR006630">
    <property type="entry name" value="La_HTH"/>
</dbReference>
<dbReference type="CDD" id="cd12291">
    <property type="entry name" value="RRM1_La"/>
    <property type="match status" value="1"/>
</dbReference>
<dbReference type="PANTHER" id="PTHR22792">
    <property type="entry name" value="LUPUS LA PROTEIN-RELATED"/>
    <property type="match status" value="1"/>
</dbReference>
<evidence type="ECO:0000313" key="9">
    <source>
        <dbReference type="Proteomes" id="UP001287286"/>
    </source>
</evidence>
<comment type="caution">
    <text evidence="8">The sequence shown here is derived from an EMBL/GenBank/DDBJ whole genome shotgun (WGS) entry which is preliminary data.</text>
</comment>
<feature type="compositionally biased region" description="Basic and acidic residues" evidence="5">
    <location>
        <begin position="23"/>
        <end position="36"/>
    </location>
</feature>
<proteinExistence type="predicted"/>
<dbReference type="SMART" id="SM00360">
    <property type="entry name" value="RRM"/>
    <property type="match status" value="1"/>
</dbReference>
<dbReference type="Proteomes" id="UP001287286">
    <property type="component" value="Unassembled WGS sequence"/>
</dbReference>
<evidence type="ECO:0000256" key="1">
    <source>
        <dbReference type="ARBA" id="ARBA00004123"/>
    </source>
</evidence>
<name>A0ABR0BZK0_PURLI</name>
<reference evidence="8 9" key="1">
    <citation type="journal article" date="2024" name="Microbiol. Resour. Announc.">
        <title>Genome annotations for the ascomycete fungi Trichoderma harzianum, Trichoderma aggressivum, and Purpureocillium lilacinum.</title>
        <authorList>
            <person name="Beijen E.P.W."/>
            <person name="Ohm R.A."/>
        </authorList>
    </citation>
    <scope>NUCLEOTIDE SEQUENCE [LARGE SCALE GENOMIC DNA]</scope>
    <source>
        <strain evidence="8 9">CBS 150709</strain>
    </source>
</reference>
<feature type="domain" description="HTH La-type RNA-binding" evidence="7">
    <location>
        <begin position="94"/>
        <end position="184"/>
    </location>
</feature>
<feature type="compositionally biased region" description="Basic and acidic residues" evidence="5">
    <location>
        <begin position="297"/>
        <end position="334"/>
    </location>
</feature>